<keyword evidence="2" id="KW-1185">Reference proteome</keyword>
<gene>
    <name evidence="1" type="ORF">AXF42_Ash009143</name>
</gene>
<accession>A0A2I0ADM1</accession>
<protein>
    <submittedName>
        <fullName evidence="1">Uncharacterized protein</fullName>
    </submittedName>
</protein>
<evidence type="ECO:0000313" key="1">
    <source>
        <dbReference type="EMBL" id="PKA53647.1"/>
    </source>
</evidence>
<proteinExistence type="predicted"/>
<organism evidence="1 2">
    <name type="scientific">Apostasia shenzhenica</name>
    <dbReference type="NCBI Taxonomy" id="1088818"/>
    <lineage>
        <taxon>Eukaryota</taxon>
        <taxon>Viridiplantae</taxon>
        <taxon>Streptophyta</taxon>
        <taxon>Embryophyta</taxon>
        <taxon>Tracheophyta</taxon>
        <taxon>Spermatophyta</taxon>
        <taxon>Magnoliopsida</taxon>
        <taxon>Liliopsida</taxon>
        <taxon>Asparagales</taxon>
        <taxon>Orchidaceae</taxon>
        <taxon>Apostasioideae</taxon>
        <taxon>Apostasia</taxon>
    </lineage>
</organism>
<evidence type="ECO:0000313" key="2">
    <source>
        <dbReference type="Proteomes" id="UP000236161"/>
    </source>
</evidence>
<dbReference type="EMBL" id="KZ451993">
    <property type="protein sequence ID" value="PKA53647.1"/>
    <property type="molecule type" value="Genomic_DNA"/>
</dbReference>
<dbReference type="Proteomes" id="UP000236161">
    <property type="component" value="Unassembled WGS sequence"/>
</dbReference>
<reference evidence="1 2" key="1">
    <citation type="journal article" date="2017" name="Nature">
        <title>The Apostasia genome and the evolution of orchids.</title>
        <authorList>
            <person name="Zhang G.Q."/>
            <person name="Liu K.W."/>
            <person name="Li Z."/>
            <person name="Lohaus R."/>
            <person name="Hsiao Y.Y."/>
            <person name="Niu S.C."/>
            <person name="Wang J.Y."/>
            <person name="Lin Y.C."/>
            <person name="Xu Q."/>
            <person name="Chen L.J."/>
            <person name="Yoshida K."/>
            <person name="Fujiwara S."/>
            <person name="Wang Z.W."/>
            <person name="Zhang Y.Q."/>
            <person name="Mitsuda N."/>
            <person name="Wang M."/>
            <person name="Liu G.H."/>
            <person name="Pecoraro L."/>
            <person name="Huang H.X."/>
            <person name="Xiao X.J."/>
            <person name="Lin M."/>
            <person name="Wu X.Y."/>
            <person name="Wu W.L."/>
            <person name="Chen Y.Y."/>
            <person name="Chang S.B."/>
            <person name="Sakamoto S."/>
            <person name="Ohme-Takagi M."/>
            <person name="Yagi M."/>
            <person name="Zeng S.J."/>
            <person name="Shen C.Y."/>
            <person name="Yeh C.M."/>
            <person name="Luo Y.B."/>
            <person name="Tsai W.C."/>
            <person name="Van de Peer Y."/>
            <person name="Liu Z.J."/>
        </authorList>
    </citation>
    <scope>NUCLEOTIDE SEQUENCE [LARGE SCALE GENOMIC DNA]</scope>
    <source>
        <strain evidence="2">cv. Shenzhen</strain>
        <tissue evidence="1">Stem</tissue>
    </source>
</reference>
<dbReference type="AlphaFoldDB" id="A0A2I0ADM1"/>
<sequence>MARIPLRKMKPPETVKNAVKTAILRLVFHLLSGSMAVSLERERGVGSGKESKQRDWWVPRSHTDLRRRDRRTRTEAWVRAPRQFVRRISASILFALVSP</sequence>
<name>A0A2I0ADM1_9ASPA</name>